<feature type="domain" description="Lipid/polyisoprenoid-binding YceI-like" evidence="2">
    <location>
        <begin position="24"/>
        <end position="187"/>
    </location>
</feature>
<dbReference type="PANTHER" id="PTHR34406:SF1">
    <property type="entry name" value="PROTEIN YCEI"/>
    <property type="match status" value="1"/>
</dbReference>
<comment type="caution">
    <text evidence="3">The sequence shown here is derived from an EMBL/GenBank/DDBJ whole genome shotgun (WGS) entry which is preliminary data.</text>
</comment>
<evidence type="ECO:0000256" key="1">
    <source>
        <dbReference type="SAM" id="SignalP"/>
    </source>
</evidence>
<dbReference type="SUPFAM" id="SSF101874">
    <property type="entry name" value="YceI-like"/>
    <property type="match status" value="1"/>
</dbReference>
<dbReference type="InterPro" id="IPR036761">
    <property type="entry name" value="TTHA0802/YceI-like_sf"/>
</dbReference>
<dbReference type="Pfam" id="PF04264">
    <property type="entry name" value="YceI"/>
    <property type="match status" value="1"/>
</dbReference>
<dbReference type="PANTHER" id="PTHR34406">
    <property type="entry name" value="PROTEIN YCEI"/>
    <property type="match status" value="1"/>
</dbReference>
<accession>A0A2V2LM83</accession>
<dbReference type="AlphaFoldDB" id="A0A2V2LM83"/>
<dbReference type="OrthoDB" id="9811006at2"/>
<proteinExistence type="predicted"/>
<dbReference type="SMART" id="SM00867">
    <property type="entry name" value="YceI"/>
    <property type="match status" value="1"/>
</dbReference>
<dbReference type="Proteomes" id="UP000245680">
    <property type="component" value="Unassembled WGS sequence"/>
</dbReference>
<name>A0A2V2LM83_9RHOB</name>
<feature type="signal peptide" evidence="1">
    <location>
        <begin position="1"/>
        <end position="20"/>
    </location>
</feature>
<feature type="chain" id="PRO_5015994399" description="Lipid/polyisoprenoid-binding YceI-like domain-containing protein" evidence="1">
    <location>
        <begin position="21"/>
        <end position="191"/>
    </location>
</feature>
<protein>
    <recommendedName>
        <fullName evidence="2">Lipid/polyisoprenoid-binding YceI-like domain-containing protein</fullName>
    </recommendedName>
</protein>
<reference evidence="3 4" key="1">
    <citation type="submission" date="2018-05" db="EMBL/GenBank/DDBJ databases">
        <title>Rhodobacteraceae gen. nov., sp. nov. isolated from sea water.</title>
        <authorList>
            <person name="Ren Y."/>
        </authorList>
    </citation>
    <scope>NUCLEOTIDE SEQUENCE [LARGE SCALE GENOMIC DNA]</scope>
    <source>
        <strain evidence="3 4">TG-679</strain>
    </source>
</reference>
<sequence length="191" mass="20063">MKQILLLAAATGLAAGAADAEPLPYTIDPSHSELVASWSHLGFSTTRGVIFDIRGDLMFDEENPANSSVSIQIPTSAIIVTPEFTQHLLESGDFFQNSAESMITFTSTAIEVTGENTADITGDLTLNGVTNEVTLSTTMLKNAPGPQGKPIAGFEATTTLDRTNFALGAFTPFIPAEVEVVISLEASPSAD</sequence>
<evidence type="ECO:0000313" key="4">
    <source>
        <dbReference type="Proteomes" id="UP000245680"/>
    </source>
</evidence>
<dbReference type="EMBL" id="QGKU01000011">
    <property type="protein sequence ID" value="PWR04167.1"/>
    <property type="molecule type" value="Genomic_DNA"/>
</dbReference>
<organism evidence="3 4">
    <name type="scientific">Meridianimarinicoccus roseus</name>
    <dbReference type="NCBI Taxonomy" id="2072018"/>
    <lineage>
        <taxon>Bacteria</taxon>
        <taxon>Pseudomonadati</taxon>
        <taxon>Pseudomonadota</taxon>
        <taxon>Alphaproteobacteria</taxon>
        <taxon>Rhodobacterales</taxon>
        <taxon>Paracoccaceae</taxon>
        <taxon>Meridianimarinicoccus</taxon>
    </lineage>
</organism>
<keyword evidence="1" id="KW-0732">Signal</keyword>
<dbReference type="Gene3D" id="2.40.128.110">
    <property type="entry name" value="Lipid/polyisoprenoid-binding, YceI-like"/>
    <property type="match status" value="1"/>
</dbReference>
<gene>
    <name evidence="3" type="ORF">DKT77_02765</name>
</gene>
<dbReference type="InterPro" id="IPR007372">
    <property type="entry name" value="Lipid/polyisoprenoid-bd_YceI"/>
</dbReference>
<evidence type="ECO:0000313" key="3">
    <source>
        <dbReference type="EMBL" id="PWR04167.1"/>
    </source>
</evidence>
<dbReference type="RefSeq" id="WP_109810220.1">
    <property type="nucleotide sequence ID" value="NZ_QGKU01000011.1"/>
</dbReference>
<evidence type="ECO:0000259" key="2">
    <source>
        <dbReference type="SMART" id="SM00867"/>
    </source>
</evidence>
<keyword evidence="4" id="KW-1185">Reference proteome</keyword>